<evidence type="ECO:0000313" key="1">
    <source>
        <dbReference type="EMBL" id="GMN27351.1"/>
    </source>
</evidence>
<proteinExistence type="predicted"/>
<organism evidence="1 2">
    <name type="scientific">Ficus carica</name>
    <name type="common">Common fig</name>
    <dbReference type="NCBI Taxonomy" id="3494"/>
    <lineage>
        <taxon>Eukaryota</taxon>
        <taxon>Viridiplantae</taxon>
        <taxon>Streptophyta</taxon>
        <taxon>Embryophyta</taxon>
        <taxon>Tracheophyta</taxon>
        <taxon>Spermatophyta</taxon>
        <taxon>Magnoliopsida</taxon>
        <taxon>eudicotyledons</taxon>
        <taxon>Gunneridae</taxon>
        <taxon>Pentapetalae</taxon>
        <taxon>rosids</taxon>
        <taxon>fabids</taxon>
        <taxon>Rosales</taxon>
        <taxon>Moraceae</taxon>
        <taxon>Ficeae</taxon>
        <taxon>Ficus</taxon>
    </lineage>
</organism>
<dbReference type="Proteomes" id="UP001187192">
    <property type="component" value="Unassembled WGS sequence"/>
</dbReference>
<accession>A0AA87ZNW6</accession>
<protein>
    <submittedName>
        <fullName evidence="1">Uncharacterized protein</fullName>
    </submittedName>
</protein>
<dbReference type="EMBL" id="BTGU01000002">
    <property type="protein sequence ID" value="GMN27351.1"/>
    <property type="molecule type" value="Genomic_DNA"/>
</dbReference>
<sequence length="158" mass="16910">MLIASWGVGEWGRRRGGSSLPGGVAGSRGRLVRCCRELWVAVVGDELGSVVVVHRRGCSHRAPSAASNRALSAASSRALIAIRAVDPPPRWSSRQIVVLVNTVNWGGGNRDGRHLSLWATERERRWRIGVGNDSGVSRRRDCRAGGLPELRASATVGG</sequence>
<dbReference type="AlphaFoldDB" id="A0AA87ZNW6"/>
<reference evidence="1" key="1">
    <citation type="submission" date="2023-07" db="EMBL/GenBank/DDBJ databases">
        <title>draft genome sequence of fig (Ficus carica).</title>
        <authorList>
            <person name="Takahashi T."/>
            <person name="Nishimura K."/>
        </authorList>
    </citation>
    <scope>NUCLEOTIDE SEQUENCE</scope>
</reference>
<comment type="caution">
    <text evidence="1">The sequence shown here is derived from an EMBL/GenBank/DDBJ whole genome shotgun (WGS) entry which is preliminary data.</text>
</comment>
<name>A0AA87ZNW6_FICCA</name>
<dbReference type="Gramene" id="FCD_00016739-RA">
    <property type="protein sequence ID" value="FCD_00016739-RA:cds"/>
    <property type="gene ID" value="FCD_00016739"/>
</dbReference>
<keyword evidence="2" id="KW-1185">Reference proteome</keyword>
<evidence type="ECO:0000313" key="2">
    <source>
        <dbReference type="Proteomes" id="UP001187192"/>
    </source>
</evidence>
<gene>
    <name evidence="1" type="ORF">TIFTF001_001611</name>
</gene>